<dbReference type="InterPro" id="IPR058031">
    <property type="entry name" value="AAA_lid_NorR"/>
</dbReference>
<dbReference type="PANTHER" id="PTHR32071:SF57">
    <property type="entry name" value="C4-DICARBOXYLATE TRANSPORT TRANSCRIPTIONAL REGULATORY PROTEIN DCTD"/>
    <property type="match status" value="1"/>
</dbReference>
<dbReference type="InterPro" id="IPR025943">
    <property type="entry name" value="Sigma_54_int_dom_ATP-bd_2"/>
</dbReference>
<dbReference type="InterPro" id="IPR025944">
    <property type="entry name" value="Sigma_54_int_dom_CS"/>
</dbReference>
<keyword evidence="5" id="KW-0804">Transcription</keyword>
<evidence type="ECO:0000256" key="1">
    <source>
        <dbReference type="ARBA" id="ARBA00022741"/>
    </source>
</evidence>
<evidence type="ECO:0000313" key="7">
    <source>
        <dbReference type="EMBL" id="SDL32342.1"/>
    </source>
</evidence>
<dbReference type="PANTHER" id="PTHR32071">
    <property type="entry name" value="TRANSCRIPTIONAL REGULATORY PROTEIN"/>
    <property type="match status" value="1"/>
</dbReference>
<evidence type="ECO:0000256" key="2">
    <source>
        <dbReference type="ARBA" id="ARBA00022840"/>
    </source>
</evidence>
<reference evidence="7 8" key="1">
    <citation type="submission" date="2016-10" db="EMBL/GenBank/DDBJ databases">
        <authorList>
            <person name="de Groot N.N."/>
        </authorList>
    </citation>
    <scope>NUCLEOTIDE SEQUENCE [LARGE SCALE GENOMIC DNA]</scope>
    <source>
        <strain evidence="7 8">JCM 21544</strain>
    </source>
</reference>
<dbReference type="InterPro" id="IPR002078">
    <property type="entry name" value="Sigma_54_int"/>
</dbReference>
<dbReference type="Pfam" id="PF25601">
    <property type="entry name" value="AAA_lid_14"/>
    <property type="match status" value="1"/>
</dbReference>
<dbReference type="Pfam" id="PF00158">
    <property type="entry name" value="Sigma54_activat"/>
    <property type="match status" value="1"/>
</dbReference>
<keyword evidence="1" id="KW-0547">Nucleotide-binding</keyword>
<dbReference type="SUPFAM" id="SSF52540">
    <property type="entry name" value="P-loop containing nucleoside triphosphate hydrolases"/>
    <property type="match status" value="1"/>
</dbReference>
<dbReference type="CDD" id="cd00009">
    <property type="entry name" value="AAA"/>
    <property type="match status" value="1"/>
</dbReference>
<keyword evidence="8" id="KW-1185">Reference proteome</keyword>
<gene>
    <name evidence="7" type="ORF">SAMN05216186_11852</name>
</gene>
<proteinExistence type="predicted"/>
<dbReference type="GO" id="GO:0005524">
    <property type="term" value="F:ATP binding"/>
    <property type="evidence" value="ECO:0007669"/>
    <property type="project" value="UniProtKB-KW"/>
</dbReference>
<dbReference type="PROSITE" id="PS00676">
    <property type="entry name" value="SIGMA54_INTERACT_2"/>
    <property type="match status" value="1"/>
</dbReference>
<evidence type="ECO:0000259" key="6">
    <source>
        <dbReference type="PROSITE" id="PS50045"/>
    </source>
</evidence>
<keyword evidence="4" id="KW-0238">DNA-binding</keyword>
<feature type="domain" description="Sigma-54 factor interaction" evidence="6">
    <location>
        <begin position="44"/>
        <end position="258"/>
    </location>
</feature>
<dbReference type="EMBL" id="FNFD01000018">
    <property type="protein sequence ID" value="SDL32342.1"/>
    <property type="molecule type" value="Genomic_DNA"/>
</dbReference>
<dbReference type="PROSITE" id="PS50045">
    <property type="entry name" value="SIGMA54_INTERACT_4"/>
    <property type="match status" value="1"/>
</dbReference>
<keyword evidence="2" id="KW-0067">ATP-binding</keyword>
<dbReference type="Proteomes" id="UP000198706">
    <property type="component" value="Unassembled WGS sequence"/>
</dbReference>
<dbReference type="InterPro" id="IPR027417">
    <property type="entry name" value="P-loop_NTPase"/>
</dbReference>
<keyword evidence="3" id="KW-0805">Transcription regulation</keyword>
<organism evidence="7 8">
    <name type="scientific">Pseudomonas indica</name>
    <dbReference type="NCBI Taxonomy" id="137658"/>
    <lineage>
        <taxon>Bacteria</taxon>
        <taxon>Pseudomonadati</taxon>
        <taxon>Pseudomonadota</taxon>
        <taxon>Gammaproteobacteria</taxon>
        <taxon>Pseudomonadales</taxon>
        <taxon>Pseudomonadaceae</taxon>
        <taxon>Pseudomonas</taxon>
    </lineage>
</organism>
<dbReference type="STRING" id="137658.SAMN05216186_11852"/>
<dbReference type="InterPro" id="IPR003593">
    <property type="entry name" value="AAA+_ATPase"/>
</dbReference>
<evidence type="ECO:0000256" key="5">
    <source>
        <dbReference type="ARBA" id="ARBA00023163"/>
    </source>
</evidence>
<dbReference type="InterPro" id="IPR025662">
    <property type="entry name" value="Sigma_54_int_dom_ATP-bd_1"/>
</dbReference>
<dbReference type="FunFam" id="3.40.50.300:FF:000006">
    <property type="entry name" value="DNA-binding transcriptional regulator NtrC"/>
    <property type="match status" value="1"/>
</dbReference>
<dbReference type="Gene3D" id="3.40.50.300">
    <property type="entry name" value="P-loop containing nucleotide triphosphate hydrolases"/>
    <property type="match status" value="1"/>
</dbReference>
<evidence type="ECO:0000256" key="4">
    <source>
        <dbReference type="ARBA" id="ARBA00023125"/>
    </source>
</evidence>
<dbReference type="Gene3D" id="1.10.8.60">
    <property type="match status" value="1"/>
</dbReference>
<sequence length="331" mass="36401">MSDGMKGATVASGFLERSQPCSTGQLPKGQPEGLDLFGSLEPFIRTAAPLRIDMVLVGETGTGKDTLARRIHELSGCKGRLVAVNCAAVPESLAESELFGVMPGAYTSATRARAGYIEAADKGTLYLDEIDSMPLSLQAKLLRVLEGRGVERLGSTEFLPLDLRIIAACQTPLEQLVEQGKFRRDLFFRLNVVKMELPSLRSRPQLIAPLFRQFVQDAAKRMKMVAPEADPGCMGELLSYRWPGNVRELRAAAERFVLGLPPLGGGQGGRDGRMLLKDQLRHIEKILIQDCMHRHAKCIDSMVCELGIPKRTLYHRMKVLNIQGGEGTFLQ</sequence>
<dbReference type="GO" id="GO:0006355">
    <property type="term" value="P:regulation of DNA-templated transcription"/>
    <property type="evidence" value="ECO:0007669"/>
    <property type="project" value="InterPro"/>
</dbReference>
<dbReference type="PROSITE" id="PS00675">
    <property type="entry name" value="SIGMA54_INTERACT_1"/>
    <property type="match status" value="1"/>
</dbReference>
<dbReference type="RefSeq" id="WP_255251461.1">
    <property type="nucleotide sequence ID" value="NZ_FNFD01000018.1"/>
</dbReference>
<dbReference type="SMART" id="SM00382">
    <property type="entry name" value="AAA"/>
    <property type="match status" value="1"/>
</dbReference>
<accession>A0A1G9J4U1</accession>
<name>A0A1G9J4U1_9PSED</name>
<dbReference type="AlphaFoldDB" id="A0A1G9J4U1"/>
<protein>
    <submittedName>
        <fullName evidence="7">Sigma-54 interaction domain-containing protein</fullName>
    </submittedName>
</protein>
<dbReference type="GO" id="GO:0003677">
    <property type="term" value="F:DNA binding"/>
    <property type="evidence" value="ECO:0007669"/>
    <property type="project" value="UniProtKB-KW"/>
</dbReference>
<evidence type="ECO:0000256" key="3">
    <source>
        <dbReference type="ARBA" id="ARBA00023015"/>
    </source>
</evidence>
<dbReference type="PROSITE" id="PS00688">
    <property type="entry name" value="SIGMA54_INTERACT_3"/>
    <property type="match status" value="1"/>
</dbReference>
<evidence type="ECO:0000313" key="8">
    <source>
        <dbReference type="Proteomes" id="UP000198706"/>
    </source>
</evidence>